<dbReference type="PANTHER" id="PTHR35186:SF4">
    <property type="entry name" value="PRION-INHIBITION AND PROPAGATION HELO DOMAIN-CONTAINING PROTEIN"/>
    <property type="match status" value="1"/>
</dbReference>
<keyword evidence="3" id="KW-1185">Reference proteome</keyword>
<dbReference type="Proteomes" id="UP001430584">
    <property type="component" value="Unassembled WGS sequence"/>
</dbReference>
<dbReference type="PANTHER" id="PTHR35186">
    <property type="entry name" value="ANK_REP_REGION DOMAIN-CONTAINING PROTEIN"/>
    <property type="match status" value="1"/>
</dbReference>
<dbReference type="GeneID" id="92007126"/>
<reference evidence="2 3" key="1">
    <citation type="submission" date="2024-02" db="EMBL/GenBank/DDBJ databases">
        <title>De novo assembly and annotation of 12 fungi associated with fruit tree decline syndrome in Ontario, Canada.</title>
        <authorList>
            <person name="Sulman M."/>
            <person name="Ellouze W."/>
            <person name="Ilyukhin E."/>
        </authorList>
    </citation>
    <scope>NUCLEOTIDE SEQUENCE [LARGE SCALE GENOMIC DNA]</scope>
    <source>
        <strain evidence="2 3">FDS-637</strain>
    </source>
</reference>
<dbReference type="EMBL" id="JAJVCZ030000003">
    <property type="protein sequence ID" value="KAL0261611.1"/>
    <property type="molecule type" value="Genomic_DNA"/>
</dbReference>
<name>A0ABR3CLV8_9PEZI</name>
<comment type="caution">
    <text evidence="2">The sequence shown here is derived from an EMBL/GenBank/DDBJ whole genome shotgun (WGS) entry which is preliminary data.</text>
</comment>
<sequence>MCEYEHIFLTSQSRLVLSIATFRQSCRELLQDLPDDKIRELVDLRQGWDNEEVKAVLRRRLAEDYGTYRVFVRQLNKRIDLLCRKLKLRDDLSVPFLIDGELDEKLRKDFFKKSWSRIRGGFNSEKHQQLIADIRDDIDQLCAFTKGALDLEISEGQKSMTAHSNPSTSASHPKPDKKKANFVVPILKIDPTYDQSKQSWLDTHLSSSDIHVDPQSHILYVIKEFTHQGPGACAPTQQRPVQADVCVKNHALFFLTIALLELTYGAPLTTHRTPADLDDAYTPYRIAERLTRQIQDDELPKFASVVGKCMYPTPEGTDFSLQNEAVRKRFWSEVILPLREDWEELVTDPQHVFQDISC</sequence>
<protein>
    <submittedName>
        <fullName evidence="2">Uncharacterized protein</fullName>
    </submittedName>
</protein>
<evidence type="ECO:0000313" key="3">
    <source>
        <dbReference type="Proteomes" id="UP001430584"/>
    </source>
</evidence>
<dbReference type="RefSeq" id="XP_066634640.1">
    <property type="nucleotide sequence ID" value="XM_066774521.1"/>
</dbReference>
<feature type="compositionally biased region" description="Polar residues" evidence="1">
    <location>
        <begin position="157"/>
        <end position="171"/>
    </location>
</feature>
<evidence type="ECO:0000313" key="2">
    <source>
        <dbReference type="EMBL" id="KAL0261611.1"/>
    </source>
</evidence>
<accession>A0ABR3CLV8</accession>
<organism evidence="2 3">
    <name type="scientific">Diplodia seriata</name>
    <dbReference type="NCBI Taxonomy" id="420778"/>
    <lineage>
        <taxon>Eukaryota</taxon>
        <taxon>Fungi</taxon>
        <taxon>Dikarya</taxon>
        <taxon>Ascomycota</taxon>
        <taxon>Pezizomycotina</taxon>
        <taxon>Dothideomycetes</taxon>
        <taxon>Dothideomycetes incertae sedis</taxon>
        <taxon>Botryosphaeriales</taxon>
        <taxon>Botryosphaeriaceae</taxon>
        <taxon>Diplodia</taxon>
    </lineage>
</organism>
<gene>
    <name evidence="2" type="ORF">SLS55_003041</name>
</gene>
<feature type="region of interest" description="Disordered" evidence="1">
    <location>
        <begin position="157"/>
        <end position="177"/>
    </location>
</feature>
<proteinExistence type="predicted"/>
<evidence type="ECO:0000256" key="1">
    <source>
        <dbReference type="SAM" id="MobiDB-lite"/>
    </source>
</evidence>